<proteinExistence type="predicted"/>
<evidence type="ECO:0000256" key="1">
    <source>
        <dbReference type="SAM" id="Phobius"/>
    </source>
</evidence>
<keyword evidence="1" id="KW-0812">Transmembrane</keyword>
<name>A0A3M7SVH5_BRAPC</name>
<feature type="transmembrane region" description="Helical" evidence="1">
    <location>
        <begin position="111"/>
        <end position="134"/>
    </location>
</feature>
<reference evidence="2 3" key="1">
    <citation type="journal article" date="2018" name="Sci. Rep.">
        <title>Genomic signatures of local adaptation to the degree of environmental predictability in rotifers.</title>
        <authorList>
            <person name="Franch-Gras L."/>
            <person name="Hahn C."/>
            <person name="Garcia-Roger E.M."/>
            <person name="Carmona M.J."/>
            <person name="Serra M."/>
            <person name="Gomez A."/>
        </authorList>
    </citation>
    <scope>NUCLEOTIDE SEQUENCE [LARGE SCALE GENOMIC DNA]</scope>
    <source>
        <strain evidence="2">HYR1</strain>
    </source>
</reference>
<comment type="caution">
    <text evidence="2">The sequence shown here is derived from an EMBL/GenBank/DDBJ whole genome shotgun (WGS) entry which is preliminary data.</text>
</comment>
<keyword evidence="3" id="KW-1185">Reference proteome</keyword>
<keyword evidence="1" id="KW-1133">Transmembrane helix</keyword>
<gene>
    <name evidence="2" type="ORF">BpHYR1_042928</name>
</gene>
<dbReference type="AlphaFoldDB" id="A0A3M7SVH5"/>
<dbReference type="Proteomes" id="UP000276133">
    <property type="component" value="Unassembled WGS sequence"/>
</dbReference>
<evidence type="ECO:0000313" key="2">
    <source>
        <dbReference type="EMBL" id="RNA39831.1"/>
    </source>
</evidence>
<sequence length="157" mass="18554">MIFFVLKVICVEKFHICIETALNCGALVVLVYFYTYKLYLIINFFQRIKKFYLFLFFVKVIFKTVILITRVIAFNFQIPQDQQTKLEFIFLICIVEAFFNSDFDIKINLPYVFYFFINLSLSDIKTAITIYHFFSILPIRNLLKIELTAVGSAKSIS</sequence>
<feature type="transmembrane region" description="Helical" evidence="1">
    <location>
        <begin position="88"/>
        <end position="105"/>
    </location>
</feature>
<protein>
    <submittedName>
        <fullName evidence="2">Uncharacterized protein</fullName>
    </submittedName>
</protein>
<feature type="transmembrane region" description="Helical" evidence="1">
    <location>
        <begin position="21"/>
        <end position="45"/>
    </location>
</feature>
<keyword evidence="1" id="KW-0472">Membrane</keyword>
<dbReference type="EMBL" id="REGN01000701">
    <property type="protein sequence ID" value="RNA39831.1"/>
    <property type="molecule type" value="Genomic_DNA"/>
</dbReference>
<feature type="transmembrane region" description="Helical" evidence="1">
    <location>
        <begin position="51"/>
        <end position="76"/>
    </location>
</feature>
<accession>A0A3M7SVH5</accession>
<evidence type="ECO:0000313" key="3">
    <source>
        <dbReference type="Proteomes" id="UP000276133"/>
    </source>
</evidence>
<organism evidence="2 3">
    <name type="scientific">Brachionus plicatilis</name>
    <name type="common">Marine rotifer</name>
    <name type="synonym">Brachionus muelleri</name>
    <dbReference type="NCBI Taxonomy" id="10195"/>
    <lineage>
        <taxon>Eukaryota</taxon>
        <taxon>Metazoa</taxon>
        <taxon>Spiralia</taxon>
        <taxon>Gnathifera</taxon>
        <taxon>Rotifera</taxon>
        <taxon>Eurotatoria</taxon>
        <taxon>Monogononta</taxon>
        <taxon>Pseudotrocha</taxon>
        <taxon>Ploima</taxon>
        <taxon>Brachionidae</taxon>
        <taxon>Brachionus</taxon>
    </lineage>
</organism>